<dbReference type="Pfam" id="PF05951">
    <property type="entry name" value="Peptidase_M15_2"/>
    <property type="match status" value="1"/>
</dbReference>
<dbReference type="Gene3D" id="3.30.1380.10">
    <property type="match status" value="1"/>
</dbReference>
<feature type="chain" id="PRO_5037566675" description="Murein endopeptidase K" evidence="13">
    <location>
        <begin position="20"/>
        <end position="620"/>
    </location>
</feature>
<comment type="pathway">
    <text evidence="2">Cell wall biogenesis; cell wall polysaccharide biosynthesis.</text>
</comment>
<keyword evidence="4" id="KW-0479">Metal-binding</keyword>
<dbReference type="Proteomes" id="UP000664779">
    <property type="component" value="Unassembled WGS sequence"/>
</dbReference>
<dbReference type="PANTHER" id="PTHR37425:SF1">
    <property type="entry name" value="OUTER MEMBRANE PROTEIN"/>
    <property type="match status" value="1"/>
</dbReference>
<protein>
    <recommendedName>
        <fullName evidence="11">Murein endopeptidase K</fullName>
    </recommendedName>
</protein>
<evidence type="ECO:0000256" key="5">
    <source>
        <dbReference type="ARBA" id="ARBA00022729"/>
    </source>
</evidence>
<keyword evidence="5 13" id="KW-0732">Signal</keyword>
<comment type="cofactor">
    <cofactor evidence="1">
        <name>Zn(2+)</name>
        <dbReference type="ChEBI" id="CHEBI:29105"/>
    </cofactor>
</comment>
<evidence type="ECO:0000313" key="15">
    <source>
        <dbReference type="Proteomes" id="UP000664779"/>
    </source>
</evidence>
<evidence type="ECO:0000256" key="8">
    <source>
        <dbReference type="ARBA" id="ARBA00023049"/>
    </source>
</evidence>
<feature type="region of interest" description="Disordered" evidence="12">
    <location>
        <begin position="269"/>
        <end position="299"/>
    </location>
</feature>
<keyword evidence="15" id="KW-1185">Reference proteome</keyword>
<organism evidence="14 15">
    <name type="scientific">Roseibium limicola</name>
    <dbReference type="NCBI Taxonomy" id="2816037"/>
    <lineage>
        <taxon>Bacteria</taxon>
        <taxon>Pseudomonadati</taxon>
        <taxon>Pseudomonadota</taxon>
        <taxon>Alphaproteobacteria</taxon>
        <taxon>Hyphomicrobiales</taxon>
        <taxon>Stappiaceae</taxon>
        <taxon>Roseibium</taxon>
    </lineage>
</organism>
<proteinExistence type="inferred from homology"/>
<sequence>MILLALCAWAVWFPASAQAETRTLSLYNTHTHERVKITFKKNGRYLQDGLREANRFLRDWRRNEITKIDPKLLDLVWEVYQEIGASKPIYVVSSYRSPATNNMLRKRSSGVAQNSQHTRGRAMDFYIPGVNLATLRATGLRKQVGGVGYYPTSGSPFVHMDTGSVRHWPRMTRSQLAKVFPDGNTIHVPTDGKPLSGYKVALAKEKAGTLEKLNQGGSRTTNQVASAAPSRSGSSRDPSALVRAPISNEKPAGGNFIASLFGNGGSAESARVAATRNESKPLPPGKIGTSSAPSTPAPATIAALSAPPIPLLKTEVAPAVVEAPAAEAVQDTPETPEALPFAIASSIPFAKPSRAAPAPEPDAPRNTLDGQRQAIERGDAPSVVATIAVEEPAAPADLQRFAMAGILPTQKPTATLVKATEQAAKSHQELALRTPEPAPALQDGAAAIAAATGTAPRIRPNAPASTLAYAPAAADLTNRAPSQIPGQAARQLADSAQQQRDRNASDGRTEALAYLMPAIVADAPRQSVSGTIPRDEIIDPLAGFASLPDKSDPTLLSAKPTKRNAQVAALHHPHQRQLQRLMQPGNRFLAQGFSVFPYGAMRSERFDGPAIIVLPVRYAR</sequence>
<keyword evidence="9" id="KW-0961">Cell wall biogenesis/degradation</keyword>
<dbReference type="GO" id="GO:0006508">
    <property type="term" value="P:proteolysis"/>
    <property type="evidence" value="ECO:0007669"/>
    <property type="project" value="UniProtKB-KW"/>
</dbReference>
<evidence type="ECO:0000256" key="1">
    <source>
        <dbReference type="ARBA" id="ARBA00001947"/>
    </source>
</evidence>
<dbReference type="CDD" id="cd14844">
    <property type="entry name" value="Zn-DD-carboxypeptidase_like"/>
    <property type="match status" value="1"/>
</dbReference>
<evidence type="ECO:0000256" key="6">
    <source>
        <dbReference type="ARBA" id="ARBA00022801"/>
    </source>
</evidence>
<dbReference type="InterPro" id="IPR010275">
    <property type="entry name" value="MepK"/>
</dbReference>
<feature type="compositionally biased region" description="Low complexity" evidence="12">
    <location>
        <begin position="225"/>
        <end position="240"/>
    </location>
</feature>
<dbReference type="AlphaFoldDB" id="A0A939ERF9"/>
<dbReference type="EMBL" id="JAFLNF010000008">
    <property type="protein sequence ID" value="MBO0346965.1"/>
    <property type="molecule type" value="Genomic_DNA"/>
</dbReference>
<gene>
    <name evidence="14" type="ORF">J0X15_17190</name>
</gene>
<evidence type="ECO:0000256" key="10">
    <source>
        <dbReference type="ARBA" id="ARBA00093448"/>
    </source>
</evidence>
<evidence type="ECO:0000313" key="14">
    <source>
        <dbReference type="EMBL" id="MBO0346965.1"/>
    </source>
</evidence>
<comment type="similarity">
    <text evidence="10">Belongs to the peptidase M15 family.</text>
</comment>
<dbReference type="GO" id="GO:0046872">
    <property type="term" value="F:metal ion binding"/>
    <property type="evidence" value="ECO:0007669"/>
    <property type="project" value="UniProtKB-KW"/>
</dbReference>
<feature type="compositionally biased region" description="Low complexity" evidence="12">
    <location>
        <begin position="289"/>
        <end position="299"/>
    </location>
</feature>
<accession>A0A939ERF9</accession>
<dbReference type="GO" id="GO:0008237">
    <property type="term" value="F:metallopeptidase activity"/>
    <property type="evidence" value="ECO:0007669"/>
    <property type="project" value="UniProtKB-KW"/>
</dbReference>
<feature type="region of interest" description="Disordered" evidence="12">
    <location>
        <begin position="210"/>
        <end position="240"/>
    </location>
</feature>
<dbReference type="SUPFAM" id="SSF55166">
    <property type="entry name" value="Hedgehog/DD-peptidase"/>
    <property type="match status" value="1"/>
</dbReference>
<feature type="signal peptide" evidence="13">
    <location>
        <begin position="1"/>
        <end position="19"/>
    </location>
</feature>
<feature type="region of interest" description="Disordered" evidence="12">
    <location>
        <begin position="484"/>
        <end position="506"/>
    </location>
</feature>
<keyword evidence="3" id="KW-0645">Protease</keyword>
<evidence type="ECO:0000256" key="9">
    <source>
        <dbReference type="ARBA" id="ARBA00023316"/>
    </source>
</evidence>
<evidence type="ECO:0000256" key="7">
    <source>
        <dbReference type="ARBA" id="ARBA00022833"/>
    </source>
</evidence>
<evidence type="ECO:0000256" key="13">
    <source>
        <dbReference type="SAM" id="SignalP"/>
    </source>
</evidence>
<evidence type="ECO:0000256" key="2">
    <source>
        <dbReference type="ARBA" id="ARBA00004776"/>
    </source>
</evidence>
<reference evidence="14" key="1">
    <citation type="submission" date="2021-03" db="EMBL/GenBank/DDBJ databases">
        <title>Roseibium sp. CAU 1637 isolated from Incheon.</title>
        <authorList>
            <person name="Kim W."/>
        </authorList>
    </citation>
    <scope>NUCLEOTIDE SEQUENCE</scope>
    <source>
        <strain evidence="14">CAU 1637</strain>
    </source>
</reference>
<dbReference type="InterPro" id="IPR009045">
    <property type="entry name" value="Zn_M74/Hedgehog-like"/>
</dbReference>
<feature type="compositionally biased region" description="Polar residues" evidence="12">
    <location>
        <begin position="215"/>
        <end position="224"/>
    </location>
</feature>
<evidence type="ECO:0000256" key="12">
    <source>
        <dbReference type="SAM" id="MobiDB-lite"/>
    </source>
</evidence>
<evidence type="ECO:0000256" key="4">
    <source>
        <dbReference type="ARBA" id="ARBA00022723"/>
    </source>
</evidence>
<keyword evidence="6" id="KW-0378">Hydrolase</keyword>
<dbReference type="RefSeq" id="WP_206943643.1">
    <property type="nucleotide sequence ID" value="NZ_JAFLNF010000008.1"/>
</dbReference>
<keyword evidence="7" id="KW-0862">Zinc</keyword>
<dbReference type="GO" id="GO:0071555">
    <property type="term" value="P:cell wall organization"/>
    <property type="evidence" value="ECO:0007669"/>
    <property type="project" value="UniProtKB-KW"/>
</dbReference>
<evidence type="ECO:0000256" key="3">
    <source>
        <dbReference type="ARBA" id="ARBA00022670"/>
    </source>
</evidence>
<evidence type="ECO:0000256" key="11">
    <source>
        <dbReference type="ARBA" id="ARBA00093666"/>
    </source>
</evidence>
<keyword evidence="8" id="KW-0482">Metalloprotease</keyword>
<dbReference type="PANTHER" id="PTHR37425">
    <property type="match status" value="1"/>
</dbReference>
<name>A0A939ERF9_9HYPH</name>
<comment type="caution">
    <text evidence="14">The sequence shown here is derived from an EMBL/GenBank/DDBJ whole genome shotgun (WGS) entry which is preliminary data.</text>
</comment>